<comment type="similarity">
    <text evidence="1">Belongs to the peptidase C40 family.</text>
</comment>
<dbReference type="AlphaFoldDB" id="A0A6H1ZQ52"/>
<sequence>MEQNGVKAFPKWARGQWEEGELVPLVEADRGDLVFFENTYPVACTPPHISHVGIYLGNGRFLNSNSVVGVTINSLNDPYWHQHFHSVKRVLT</sequence>
<evidence type="ECO:0000256" key="1">
    <source>
        <dbReference type="ARBA" id="ARBA00007074"/>
    </source>
</evidence>
<evidence type="ECO:0000313" key="6">
    <source>
        <dbReference type="EMBL" id="QJA49551.1"/>
    </source>
</evidence>
<keyword evidence="3" id="KW-0378">Hydrolase</keyword>
<feature type="domain" description="NlpC/P60" evidence="5">
    <location>
        <begin position="1"/>
        <end position="91"/>
    </location>
</feature>
<dbReference type="InterPro" id="IPR051202">
    <property type="entry name" value="Peptidase_C40"/>
</dbReference>
<dbReference type="InterPro" id="IPR000064">
    <property type="entry name" value="NLP_P60_dom"/>
</dbReference>
<keyword evidence="4" id="KW-0788">Thiol protease</keyword>
<evidence type="ECO:0000256" key="3">
    <source>
        <dbReference type="ARBA" id="ARBA00022801"/>
    </source>
</evidence>
<organism evidence="6">
    <name type="scientific">viral metagenome</name>
    <dbReference type="NCBI Taxonomy" id="1070528"/>
    <lineage>
        <taxon>unclassified sequences</taxon>
        <taxon>metagenomes</taxon>
        <taxon>organismal metagenomes</taxon>
    </lineage>
</organism>
<dbReference type="GO" id="GO:0006508">
    <property type="term" value="P:proteolysis"/>
    <property type="evidence" value="ECO:0007669"/>
    <property type="project" value="UniProtKB-KW"/>
</dbReference>
<evidence type="ECO:0000259" key="5">
    <source>
        <dbReference type="PROSITE" id="PS51935"/>
    </source>
</evidence>
<proteinExistence type="inferred from homology"/>
<evidence type="ECO:0000256" key="2">
    <source>
        <dbReference type="ARBA" id="ARBA00022670"/>
    </source>
</evidence>
<evidence type="ECO:0000256" key="4">
    <source>
        <dbReference type="ARBA" id="ARBA00022807"/>
    </source>
</evidence>
<dbReference type="EMBL" id="MT144142">
    <property type="protein sequence ID" value="QJA49551.1"/>
    <property type="molecule type" value="Genomic_DNA"/>
</dbReference>
<dbReference type="InterPro" id="IPR038765">
    <property type="entry name" value="Papain-like_cys_pep_sf"/>
</dbReference>
<dbReference type="GO" id="GO:0008234">
    <property type="term" value="F:cysteine-type peptidase activity"/>
    <property type="evidence" value="ECO:0007669"/>
    <property type="project" value="UniProtKB-KW"/>
</dbReference>
<dbReference type="Gene3D" id="3.90.1720.10">
    <property type="entry name" value="endopeptidase domain like (from Nostoc punctiforme)"/>
    <property type="match status" value="1"/>
</dbReference>
<dbReference type="Pfam" id="PF00877">
    <property type="entry name" value="NLPC_P60"/>
    <property type="match status" value="1"/>
</dbReference>
<protein>
    <submittedName>
        <fullName evidence="6">Putative tail protein</fullName>
    </submittedName>
</protein>
<keyword evidence="2" id="KW-0645">Protease</keyword>
<dbReference type="PANTHER" id="PTHR47053">
    <property type="entry name" value="MUREIN DD-ENDOPEPTIDASE MEPH-RELATED"/>
    <property type="match status" value="1"/>
</dbReference>
<name>A0A6H1ZQ52_9ZZZZ</name>
<dbReference type="PROSITE" id="PS51935">
    <property type="entry name" value="NLPC_P60"/>
    <property type="match status" value="1"/>
</dbReference>
<reference evidence="6" key="1">
    <citation type="submission" date="2020-03" db="EMBL/GenBank/DDBJ databases">
        <title>The deep terrestrial virosphere.</title>
        <authorList>
            <person name="Holmfeldt K."/>
            <person name="Nilsson E."/>
            <person name="Simone D."/>
            <person name="Lopez-Fernandez M."/>
            <person name="Wu X."/>
            <person name="de Brujin I."/>
            <person name="Lundin D."/>
            <person name="Andersson A."/>
            <person name="Bertilsson S."/>
            <person name="Dopson M."/>
        </authorList>
    </citation>
    <scope>NUCLEOTIDE SEQUENCE</scope>
    <source>
        <strain evidence="6">TM448A01404</strain>
    </source>
</reference>
<dbReference type="SUPFAM" id="SSF54001">
    <property type="entry name" value="Cysteine proteinases"/>
    <property type="match status" value="1"/>
</dbReference>
<dbReference type="PANTHER" id="PTHR47053:SF1">
    <property type="entry name" value="MUREIN DD-ENDOPEPTIDASE MEPH-RELATED"/>
    <property type="match status" value="1"/>
</dbReference>
<gene>
    <name evidence="6" type="ORF">TM448A01404_0005</name>
</gene>
<accession>A0A6H1ZQ52</accession>